<dbReference type="OrthoDB" id="4376297at2"/>
<accession>A0A317D2R9</accession>
<dbReference type="SUPFAM" id="SSF81301">
    <property type="entry name" value="Nucleotidyltransferase"/>
    <property type="match status" value="1"/>
</dbReference>
<evidence type="ECO:0000313" key="3">
    <source>
        <dbReference type="Proteomes" id="UP000245410"/>
    </source>
</evidence>
<feature type="domain" description="DUF6036" evidence="1">
    <location>
        <begin position="30"/>
        <end position="138"/>
    </location>
</feature>
<gene>
    <name evidence="2" type="ORF">DKT68_13560</name>
</gene>
<keyword evidence="3" id="KW-1185">Reference proteome</keyword>
<evidence type="ECO:0000313" key="2">
    <source>
        <dbReference type="EMBL" id="PWR09009.1"/>
    </source>
</evidence>
<dbReference type="RefSeq" id="WP_109817770.1">
    <property type="nucleotide sequence ID" value="NZ_QGKR01000186.1"/>
</dbReference>
<comment type="caution">
    <text evidence="2">The sequence shown here is derived from an EMBL/GenBank/DDBJ whole genome shotgun (WGS) entry which is preliminary data.</text>
</comment>
<dbReference type="InterPro" id="IPR043519">
    <property type="entry name" value="NT_sf"/>
</dbReference>
<sequence length="175" mass="19005">MSGSDGVLMGRAELERAFAHLGDRLVRRGVVADIFIVGGAAMALAYDAKRVTRDVDAMFVPHGVVLDEARAVADELGLPPWWLNEQASVYVSGKDDPGKRRVFDHPGLRVMAASPEHIFAMKALAARTRDVDDLRALAALAKVTTVDDAIRLCSDFYPDEAISPRAMGVIRELFG</sequence>
<proteinExistence type="predicted"/>
<evidence type="ECO:0000259" key="1">
    <source>
        <dbReference type="Pfam" id="PF19502"/>
    </source>
</evidence>
<dbReference type="EMBL" id="QGKR01000186">
    <property type="protein sequence ID" value="PWR09009.1"/>
    <property type="molecule type" value="Genomic_DNA"/>
</dbReference>
<dbReference type="AlphaFoldDB" id="A0A317D2R9"/>
<reference evidence="2 3" key="1">
    <citation type="submission" date="2018-05" db="EMBL/GenBank/DDBJ databases">
        <title>Micromonospora atacamensis sp. nov., a novel actinobacteria isolated from high altitude Atacama Desert soil.</title>
        <authorList>
            <person name="Carro L."/>
            <person name="Golinska P."/>
            <person name="Klenk H.-P."/>
            <person name="Goodfellow M."/>
        </authorList>
    </citation>
    <scope>NUCLEOTIDE SEQUENCE [LARGE SCALE GENOMIC DNA]</scope>
    <source>
        <strain evidence="2 3">5R2A7</strain>
    </source>
</reference>
<dbReference type="InterPro" id="IPR045792">
    <property type="entry name" value="DUF6036"/>
</dbReference>
<dbReference type="Pfam" id="PF19502">
    <property type="entry name" value="DUF6036"/>
    <property type="match status" value="1"/>
</dbReference>
<protein>
    <recommendedName>
        <fullName evidence="1">DUF6036 domain-containing protein</fullName>
    </recommendedName>
</protein>
<name>A0A317D2R9_9ACTN</name>
<dbReference type="Proteomes" id="UP000245410">
    <property type="component" value="Unassembled WGS sequence"/>
</dbReference>
<organism evidence="2 3">
    <name type="scientific">Micromonospora acroterricola</name>
    <dbReference type="NCBI Taxonomy" id="2202421"/>
    <lineage>
        <taxon>Bacteria</taxon>
        <taxon>Bacillati</taxon>
        <taxon>Actinomycetota</taxon>
        <taxon>Actinomycetes</taxon>
        <taxon>Micromonosporales</taxon>
        <taxon>Micromonosporaceae</taxon>
        <taxon>Micromonospora</taxon>
    </lineage>
</organism>